<dbReference type="GO" id="GO:0003723">
    <property type="term" value="F:RNA binding"/>
    <property type="evidence" value="ECO:0007669"/>
    <property type="project" value="UniProtKB-UniRule"/>
</dbReference>
<dbReference type="GO" id="GO:0006402">
    <property type="term" value="P:mRNA catabolic process"/>
    <property type="evidence" value="ECO:0007669"/>
    <property type="project" value="UniProtKB-UniRule"/>
</dbReference>
<evidence type="ECO:0000256" key="1">
    <source>
        <dbReference type="ARBA" id="ARBA00022722"/>
    </source>
</evidence>
<dbReference type="Gene3D" id="3.30.1370.10">
    <property type="entry name" value="K Homology domain, type 1"/>
    <property type="match status" value="1"/>
</dbReference>
<dbReference type="PANTHER" id="PTHR12826:SF15">
    <property type="entry name" value="RIBONUCLEASE Y"/>
    <property type="match status" value="1"/>
</dbReference>
<comment type="similarity">
    <text evidence="5">Belongs to the RNase Y family.</text>
</comment>
<keyword evidence="5" id="KW-0472">Membrane</keyword>
<comment type="caution">
    <text evidence="9">The sequence shown here is derived from an EMBL/GenBank/DDBJ whole genome shotgun (WGS) entry which is preliminary data.</text>
</comment>
<dbReference type="Proteomes" id="UP000526501">
    <property type="component" value="Unassembled WGS sequence"/>
</dbReference>
<dbReference type="AlphaFoldDB" id="A0A7X1B738"/>
<dbReference type="InterPro" id="IPR006675">
    <property type="entry name" value="HDIG_dom"/>
</dbReference>
<dbReference type="NCBIfam" id="TIGR03319">
    <property type="entry name" value="RNase_Y"/>
    <property type="match status" value="1"/>
</dbReference>
<name>A0A7X1B738_9BACT</name>
<keyword evidence="4 5" id="KW-0694">RNA-binding</keyword>
<dbReference type="InterPro" id="IPR036612">
    <property type="entry name" value="KH_dom_type_1_sf"/>
</dbReference>
<dbReference type="InterPro" id="IPR017705">
    <property type="entry name" value="Ribonuclease_Y"/>
</dbReference>
<dbReference type="GO" id="GO:0005886">
    <property type="term" value="C:plasma membrane"/>
    <property type="evidence" value="ECO:0007669"/>
    <property type="project" value="UniProtKB-SubCell"/>
</dbReference>
<feature type="domain" description="HD" evidence="8">
    <location>
        <begin position="327"/>
        <end position="420"/>
    </location>
</feature>
<feature type="coiled-coil region" evidence="7">
    <location>
        <begin position="57"/>
        <end position="134"/>
    </location>
</feature>
<dbReference type="InterPro" id="IPR004088">
    <property type="entry name" value="KH_dom_type_1"/>
</dbReference>
<dbReference type="InterPro" id="IPR022711">
    <property type="entry name" value="RNase_Y_N"/>
</dbReference>
<dbReference type="InterPro" id="IPR006674">
    <property type="entry name" value="HD_domain"/>
</dbReference>
<evidence type="ECO:0000313" key="9">
    <source>
        <dbReference type="EMBL" id="MBC2606880.1"/>
    </source>
</evidence>
<keyword evidence="5" id="KW-1003">Cell membrane</keyword>
<dbReference type="CDD" id="cd22431">
    <property type="entry name" value="KH-I_RNaseY"/>
    <property type="match status" value="1"/>
</dbReference>
<keyword evidence="1 5" id="KW-0540">Nuclease</keyword>
<dbReference type="Pfam" id="PF01966">
    <property type="entry name" value="HD"/>
    <property type="match status" value="1"/>
</dbReference>
<gene>
    <name evidence="5 9" type="primary">rny</name>
    <name evidence="9" type="ORF">H5P27_12580</name>
</gene>
<evidence type="ECO:0000313" key="10">
    <source>
        <dbReference type="Proteomes" id="UP000526501"/>
    </source>
</evidence>
<dbReference type="EMBL" id="JACHVC010000012">
    <property type="protein sequence ID" value="MBC2606880.1"/>
    <property type="molecule type" value="Genomic_DNA"/>
</dbReference>
<dbReference type="PROSITE" id="PS51831">
    <property type="entry name" value="HD"/>
    <property type="match status" value="1"/>
</dbReference>
<dbReference type="Pfam" id="PF12072">
    <property type="entry name" value="RNase_Y_N"/>
    <property type="match status" value="1"/>
</dbReference>
<dbReference type="SUPFAM" id="SSF54791">
    <property type="entry name" value="Eukaryotic type KH-domain (KH-domain type I)"/>
    <property type="match status" value="1"/>
</dbReference>
<dbReference type="HAMAP" id="MF_00335">
    <property type="entry name" value="RNase_Y"/>
    <property type="match status" value="1"/>
</dbReference>
<evidence type="ECO:0000256" key="7">
    <source>
        <dbReference type="SAM" id="Coils"/>
    </source>
</evidence>
<dbReference type="SMART" id="SM00471">
    <property type="entry name" value="HDc"/>
    <property type="match status" value="1"/>
</dbReference>
<comment type="subcellular location">
    <subcellularLocation>
        <location evidence="5">Cell membrane</location>
        <topology evidence="5">Single-pass membrane protein</topology>
    </subcellularLocation>
</comment>
<dbReference type="CDD" id="cd00077">
    <property type="entry name" value="HDc"/>
    <property type="match status" value="1"/>
</dbReference>
<reference evidence="9 10" key="1">
    <citation type="submission" date="2020-07" db="EMBL/GenBank/DDBJ databases">
        <authorList>
            <person name="Feng X."/>
        </authorList>
    </citation>
    <scope>NUCLEOTIDE SEQUENCE [LARGE SCALE GENOMIC DNA]</scope>
    <source>
        <strain evidence="9 10">JCM23202</strain>
    </source>
</reference>
<dbReference type="SMART" id="SM00322">
    <property type="entry name" value="KH"/>
    <property type="match status" value="1"/>
</dbReference>
<keyword evidence="2 5" id="KW-0255">Endonuclease</keyword>
<dbReference type="GO" id="GO:0016787">
    <property type="term" value="F:hydrolase activity"/>
    <property type="evidence" value="ECO:0007669"/>
    <property type="project" value="UniProtKB-KW"/>
</dbReference>
<keyword evidence="5" id="KW-0812">Transmembrane</keyword>
<dbReference type="PANTHER" id="PTHR12826">
    <property type="entry name" value="RIBONUCLEASE Y"/>
    <property type="match status" value="1"/>
</dbReference>
<dbReference type="PROSITE" id="PS50084">
    <property type="entry name" value="KH_TYPE_1"/>
    <property type="match status" value="1"/>
</dbReference>
<dbReference type="NCBIfam" id="TIGR00277">
    <property type="entry name" value="HDIG"/>
    <property type="match status" value="1"/>
</dbReference>
<evidence type="ECO:0000256" key="4">
    <source>
        <dbReference type="ARBA" id="ARBA00022884"/>
    </source>
</evidence>
<feature type="transmembrane region" description="Helical" evidence="5">
    <location>
        <begin position="6"/>
        <end position="23"/>
    </location>
</feature>
<dbReference type="EC" id="3.1.-.-" evidence="5 6"/>
<protein>
    <recommendedName>
        <fullName evidence="5 6">Ribonuclease Y</fullName>
        <shortName evidence="5">RNase Y</shortName>
        <ecNumber evidence="5 6">3.1.-.-</ecNumber>
    </recommendedName>
</protein>
<evidence type="ECO:0000256" key="3">
    <source>
        <dbReference type="ARBA" id="ARBA00022801"/>
    </source>
</evidence>
<keyword evidence="7" id="KW-0175">Coiled coil</keyword>
<organism evidence="9 10">
    <name type="scientific">Pelagicoccus albus</name>
    <dbReference type="NCBI Taxonomy" id="415222"/>
    <lineage>
        <taxon>Bacteria</taxon>
        <taxon>Pseudomonadati</taxon>
        <taxon>Verrucomicrobiota</taxon>
        <taxon>Opitutia</taxon>
        <taxon>Puniceicoccales</taxon>
        <taxon>Pelagicoccaceae</taxon>
        <taxon>Pelagicoccus</taxon>
    </lineage>
</organism>
<dbReference type="SUPFAM" id="SSF109604">
    <property type="entry name" value="HD-domain/PDEase-like"/>
    <property type="match status" value="1"/>
</dbReference>
<dbReference type="InterPro" id="IPR004087">
    <property type="entry name" value="KH_dom"/>
</dbReference>
<accession>A0A7X1B738</accession>
<sequence>MGNGIWIGLSALAVGFLLGYIVLRWGMRQSRKRAKLDADNLLEMARRKAEIETLDARAKVEREIEGLRTDFERAEQRAELEIEMKLKEIRSHEESIGALDHQLELRQKRIEKELDELQENRTNLAQMSANMQRTMANLASMDVQEIKESLREQVRLDCLEELKNLRKDVLERSEADIHREARRTILAAMQRIASKPNNDITAAIVQLPNDEMKGRIIGREGRNIKCFETATGTTLLIDESPSMVMVSSFDPVRREIAKTALERLVADGRIHPATIEEFVSEARNDVDQIVENAGDAAVSHLKISRVHPEIITLLGKLKFRTSYSQNALEHSVEAGFLASIIASELGLDPHIAKRAALLHDIGKAIDGEYEGSHAMVGAEFVRARGEDRIVVNAVAAHHEEVPPESLYAAVVILADTISAVRPGARSETLTSYIDRLKELEEVALSFEGIRSAYAIQAGREVRVIVDPRQISDGDARKLAREIRDKIEEHLEFPSTIRVTVVREQRFIETAK</sequence>
<dbReference type="RefSeq" id="WP_185660750.1">
    <property type="nucleotide sequence ID" value="NZ_CAWPOO010000012.1"/>
</dbReference>
<dbReference type="GO" id="GO:0004521">
    <property type="term" value="F:RNA endonuclease activity"/>
    <property type="evidence" value="ECO:0007669"/>
    <property type="project" value="UniProtKB-UniRule"/>
</dbReference>
<comment type="function">
    <text evidence="5">Endoribonuclease that initiates mRNA decay.</text>
</comment>
<evidence type="ECO:0000256" key="6">
    <source>
        <dbReference type="NCBIfam" id="TIGR03319"/>
    </source>
</evidence>
<proteinExistence type="inferred from homology"/>
<dbReference type="InterPro" id="IPR003607">
    <property type="entry name" value="HD/PDEase_dom"/>
</dbReference>
<keyword evidence="3 5" id="KW-0378">Hydrolase</keyword>
<dbReference type="Pfam" id="PF00013">
    <property type="entry name" value="KH_1"/>
    <property type="match status" value="1"/>
</dbReference>
<keyword evidence="10" id="KW-1185">Reference proteome</keyword>
<dbReference type="Gene3D" id="1.10.3210.10">
    <property type="entry name" value="Hypothetical protein af1432"/>
    <property type="match status" value="1"/>
</dbReference>
<evidence type="ECO:0000259" key="8">
    <source>
        <dbReference type="PROSITE" id="PS51831"/>
    </source>
</evidence>
<keyword evidence="5" id="KW-1133">Transmembrane helix</keyword>
<evidence type="ECO:0000256" key="5">
    <source>
        <dbReference type="HAMAP-Rule" id="MF_00335"/>
    </source>
</evidence>
<evidence type="ECO:0000256" key="2">
    <source>
        <dbReference type="ARBA" id="ARBA00022759"/>
    </source>
</evidence>